<dbReference type="Pfam" id="PF06159">
    <property type="entry name" value="TRAPPC13_N"/>
    <property type="match status" value="1"/>
</dbReference>
<dbReference type="InterPro" id="IPR010378">
    <property type="entry name" value="TRAPPC13"/>
</dbReference>
<dbReference type="GO" id="GO:1990072">
    <property type="term" value="C:TRAPPIII protein complex"/>
    <property type="evidence" value="ECO:0007669"/>
    <property type="project" value="TreeGrafter"/>
</dbReference>
<dbReference type="Pfam" id="PF23647">
    <property type="entry name" value="TRAPPC13_M"/>
    <property type="match status" value="1"/>
</dbReference>
<dbReference type="GeneID" id="66077639"/>
<organism evidence="4 5">
    <name type="scientific">Marasmius oreades</name>
    <name type="common">fairy-ring Marasmius</name>
    <dbReference type="NCBI Taxonomy" id="181124"/>
    <lineage>
        <taxon>Eukaryota</taxon>
        <taxon>Fungi</taxon>
        <taxon>Dikarya</taxon>
        <taxon>Basidiomycota</taxon>
        <taxon>Agaricomycotina</taxon>
        <taxon>Agaricomycetes</taxon>
        <taxon>Agaricomycetidae</taxon>
        <taxon>Agaricales</taxon>
        <taxon>Marasmiineae</taxon>
        <taxon>Marasmiaceae</taxon>
        <taxon>Marasmius</taxon>
    </lineage>
</organism>
<evidence type="ECO:0000313" key="5">
    <source>
        <dbReference type="Proteomes" id="UP001049176"/>
    </source>
</evidence>
<feature type="compositionally biased region" description="Polar residues" evidence="1">
    <location>
        <begin position="517"/>
        <end position="533"/>
    </location>
</feature>
<evidence type="ECO:0000259" key="2">
    <source>
        <dbReference type="Pfam" id="PF06159"/>
    </source>
</evidence>
<feature type="region of interest" description="Disordered" evidence="1">
    <location>
        <begin position="517"/>
        <end position="554"/>
    </location>
</feature>
<dbReference type="PANTHER" id="PTHR13134:SF3">
    <property type="entry name" value="TRAFFICKING PROTEIN PARTICLE COMPLEX SUBUNIT 13"/>
    <property type="match status" value="1"/>
</dbReference>
<feature type="domain" description="Trafficking protein particle complex subunit 13 middle" evidence="3">
    <location>
        <begin position="194"/>
        <end position="327"/>
    </location>
</feature>
<feature type="compositionally biased region" description="Low complexity" evidence="1">
    <location>
        <begin position="350"/>
        <end position="372"/>
    </location>
</feature>
<evidence type="ECO:0000259" key="3">
    <source>
        <dbReference type="Pfam" id="PF23647"/>
    </source>
</evidence>
<dbReference type="EMBL" id="CM032185">
    <property type="protein sequence ID" value="KAG7092195.1"/>
    <property type="molecule type" value="Genomic_DNA"/>
</dbReference>
<evidence type="ECO:0000256" key="1">
    <source>
        <dbReference type="SAM" id="MobiDB-lite"/>
    </source>
</evidence>
<dbReference type="Proteomes" id="UP001049176">
    <property type="component" value="Chromosome 5"/>
</dbReference>
<feature type="compositionally biased region" description="Polar residues" evidence="1">
    <location>
        <begin position="386"/>
        <end position="397"/>
    </location>
</feature>
<feature type="compositionally biased region" description="Pro residues" evidence="1">
    <location>
        <begin position="398"/>
        <end position="408"/>
    </location>
</feature>
<evidence type="ECO:0000313" key="4">
    <source>
        <dbReference type="EMBL" id="KAG7092195.1"/>
    </source>
</evidence>
<dbReference type="InterPro" id="IPR055429">
    <property type="entry name" value="TRAPPC13_M"/>
</dbReference>
<feature type="region of interest" description="Disordered" evidence="1">
    <location>
        <begin position="347"/>
        <end position="411"/>
    </location>
</feature>
<protein>
    <recommendedName>
        <fullName evidence="6">DUF974-domain-containing protein</fullName>
    </recommendedName>
</protein>
<proteinExistence type="predicted"/>
<accession>A0A9P7USI1</accession>
<feature type="domain" description="Trafficking protein particle complex subunit 13 N-terminal" evidence="2">
    <location>
        <begin position="10"/>
        <end position="188"/>
    </location>
</feature>
<reference evidence="4" key="1">
    <citation type="journal article" date="2021" name="Genome Biol. Evol.">
        <title>The assembled and annotated genome of the fairy-ring fungus Marasmius oreades.</title>
        <authorList>
            <person name="Hiltunen M."/>
            <person name="Ament-Velasquez S.L."/>
            <person name="Johannesson H."/>
        </authorList>
    </citation>
    <scope>NUCLEOTIDE SEQUENCE</scope>
    <source>
        <strain evidence="4">03SP1</strain>
    </source>
</reference>
<dbReference type="KEGG" id="more:E1B28_008563"/>
<evidence type="ECO:0008006" key="6">
    <source>
        <dbReference type="Google" id="ProtNLM"/>
    </source>
</evidence>
<dbReference type="OrthoDB" id="10250284at2759"/>
<sequence length="664" mass="72927">MASTNGSTAHLLSLKVMRVSRPAIASAWQPFYSSSPSFSVHSTQSILSLQGKAPLPGHPKTLRDLTHATELLTLPSSFGSIQLGETFSSCLSVNNESAADVEATTLKVEMQTATSKLTLAEFGGPNFRLSSGDTLEDVVHHEIKELGQHVLGCTVSYRTPNIQHSSVIPEDGSDPSIVSFRKFYKFVVTNPLFVKTKVHTPRSPSALSRPEEREKIFLEVHIQNTAPDPIWFERLRFEAVEEWNVQETESANQEHESGGLFSGSIALMQPQDMRQYIYTLSPTVTPLEPIIHAPGTTLPLGRLDLSWRSSFGEPGRLLTSMLSRRIPLPPQPTQTPASALPLYLKRGAVPSSTPTRPRSPQLPQSRPSSPTPISNQRPSSPLPLRNRTQSIVSTRTQSPPPPPIPPEQPHSTNIEANLVVRDIPRDSICVGDAFSISFTLILSSLLPPERRGQNIRLALILQHTFAQHDINAVTSSKPPLEASTPKAASPGYSTPSPVYSTFNYALAYQKLASSSSRTQVTFTQNDGETTPRTSADKGTALPFPHYDPDDPKRRQVTGGVTFAGSSAMSLPFIELTEERPDPHNGDPPENPVQSRVYATHNFELSFVPLRKGFHNVGGLRLLLTEETYATREKTNDRLSELKAFGSSEPQILKDWDVVAEVWVS</sequence>
<dbReference type="PANTHER" id="PTHR13134">
    <property type="entry name" value="TRAFFICKING PROTEIN PARTICLE COMPLEX SUBUNIT 13"/>
    <property type="match status" value="1"/>
</dbReference>
<dbReference type="RefSeq" id="XP_043008665.1">
    <property type="nucleotide sequence ID" value="XM_043153381.1"/>
</dbReference>
<dbReference type="AlphaFoldDB" id="A0A9P7USI1"/>
<gene>
    <name evidence="4" type="ORF">E1B28_008563</name>
</gene>
<comment type="caution">
    <text evidence="4">The sequence shown here is derived from an EMBL/GenBank/DDBJ whole genome shotgun (WGS) entry which is preliminary data.</text>
</comment>
<keyword evidence="5" id="KW-1185">Reference proteome</keyword>
<dbReference type="InterPro" id="IPR055427">
    <property type="entry name" value="TRAPPC13_N"/>
</dbReference>
<name>A0A9P7USI1_9AGAR</name>